<dbReference type="CDD" id="cd01347">
    <property type="entry name" value="ligand_gated_channel"/>
    <property type="match status" value="1"/>
</dbReference>
<evidence type="ECO:0000256" key="17">
    <source>
        <dbReference type="SAM" id="SignalP"/>
    </source>
</evidence>
<evidence type="ECO:0000256" key="14">
    <source>
        <dbReference type="PROSITE-ProRule" id="PRU01360"/>
    </source>
</evidence>
<evidence type="ECO:0000256" key="2">
    <source>
        <dbReference type="ARBA" id="ARBA00009810"/>
    </source>
</evidence>
<keyword evidence="21" id="KW-1185">Reference proteome</keyword>
<dbReference type="InterPro" id="IPR010917">
    <property type="entry name" value="TonB_rcpt_CS"/>
</dbReference>
<dbReference type="PROSITE" id="PS52016">
    <property type="entry name" value="TONB_DEPENDENT_REC_3"/>
    <property type="match status" value="1"/>
</dbReference>
<dbReference type="Pfam" id="PF07715">
    <property type="entry name" value="Plug"/>
    <property type="match status" value="1"/>
</dbReference>
<dbReference type="GO" id="GO:0015344">
    <property type="term" value="F:siderophore uptake transmembrane transporter activity"/>
    <property type="evidence" value="ECO:0007669"/>
    <property type="project" value="TreeGrafter"/>
</dbReference>
<gene>
    <name evidence="20" type="ORF">SAMN06295955_102237</name>
</gene>
<evidence type="ECO:0000256" key="6">
    <source>
        <dbReference type="ARBA" id="ARBA00022692"/>
    </source>
</evidence>
<feature type="domain" description="TonB-dependent receptor plug" evidence="19">
    <location>
        <begin position="65"/>
        <end position="162"/>
    </location>
</feature>
<evidence type="ECO:0000256" key="1">
    <source>
        <dbReference type="ARBA" id="ARBA00004571"/>
    </source>
</evidence>
<dbReference type="GO" id="GO:0015891">
    <property type="term" value="P:siderophore transport"/>
    <property type="evidence" value="ECO:0007669"/>
    <property type="project" value="InterPro"/>
</dbReference>
<dbReference type="GO" id="GO:0009279">
    <property type="term" value="C:cell outer membrane"/>
    <property type="evidence" value="ECO:0007669"/>
    <property type="project" value="UniProtKB-SubCell"/>
</dbReference>
<accession>A0A239FTS9</accession>
<evidence type="ECO:0000313" key="21">
    <source>
        <dbReference type="Proteomes" id="UP000198339"/>
    </source>
</evidence>
<evidence type="ECO:0000256" key="3">
    <source>
        <dbReference type="ARBA" id="ARBA00022448"/>
    </source>
</evidence>
<dbReference type="SUPFAM" id="SSF56935">
    <property type="entry name" value="Porins"/>
    <property type="match status" value="1"/>
</dbReference>
<sequence length="725" mass="80305">MFRSFRSVFKFALLAASALSLPAFAQDAVGEKKDDDGNGRKDEAIVVYGSGIDRNTAATGLDLTPRETPQSITIITREQIDDQAASTVADVLEYTTGLSVKRVDRGRNLLSARGFDITNFQLDGLPFATGNVGLEETSTAIYDRIEVIRGATGLLQGAGEPSASINMVRKRADARVLTGEARLEAGSWDHIAGMIDIGAPLTADGSVRARFVAEAYSQDAFVDLESSNGFTLYGVIGADLGPGTRLSAGASYQRDERDGVMWAQLPYWYADGSRPGWSRSRTTGAEWNEWDTTEMSAFVSLEQDLGGSWQLRGDVSYFEQTEDSKLIWLWGNPDRETGLGMDVWPYWYLSKPKQWSANLQVKGDYQLFGRSHQLVFGAMYSHQKGGWTNRDPDPATVAPVGDFNTWDGSYPEPVWGERYRMSGFGTTEQTAIYGVTRFQILDPLKLIAGGRLSRWTRDEEEALYTPEAYRIEHKNIFTPYAGLILDFTDYLSAYASYTSIFNPQTARDRDGHYLDPLEGDNYEAGLKADLMNGRLRASAAVFRIEQSNFAVPDIDPETGDPYYVPGTTDIASRPAQGVVSKGYELEMQGEPLRGWDISVGWSHFKAKDPDGIDVQAHQPRRVFRMATKYEFGGALGGFSLGGSLRWESRPPQTAENPATGEIEPVGQKAYALVNLMGAYDLTDALSLQVNVNNIFDKSYYNTNSWFGGFIYGEPRNVRITLRYGF</sequence>
<keyword evidence="6 14" id="KW-0812">Transmembrane</keyword>
<dbReference type="Gene3D" id="2.170.130.10">
    <property type="entry name" value="TonB-dependent receptor, plug domain"/>
    <property type="match status" value="1"/>
</dbReference>
<dbReference type="AlphaFoldDB" id="A0A239FTS9"/>
<reference evidence="20 21" key="1">
    <citation type="submission" date="2017-06" db="EMBL/GenBank/DDBJ databases">
        <authorList>
            <person name="Kim H.J."/>
            <person name="Triplett B.A."/>
        </authorList>
    </citation>
    <scope>NUCLEOTIDE SEQUENCE [LARGE SCALE GENOMIC DNA]</scope>
    <source>
        <strain evidence="20 21">DS15</strain>
    </source>
</reference>
<evidence type="ECO:0000256" key="9">
    <source>
        <dbReference type="ARBA" id="ARBA00023065"/>
    </source>
</evidence>
<dbReference type="EMBL" id="FZPA01000002">
    <property type="protein sequence ID" value="SNS60229.1"/>
    <property type="molecule type" value="Genomic_DNA"/>
</dbReference>
<name>A0A239FTS9_9SPHN</name>
<organism evidence="20 21">
    <name type="scientific">Sphingopyxis indica</name>
    <dbReference type="NCBI Taxonomy" id="436663"/>
    <lineage>
        <taxon>Bacteria</taxon>
        <taxon>Pseudomonadati</taxon>
        <taxon>Pseudomonadota</taxon>
        <taxon>Alphaproteobacteria</taxon>
        <taxon>Sphingomonadales</taxon>
        <taxon>Sphingomonadaceae</taxon>
        <taxon>Sphingopyxis</taxon>
    </lineage>
</organism>
<dbReference type="GO" id="GO:0038023">
    <property type="term" value="F:signaling receptor activity"/>
    <property type="evidence" value="ECO:0007669"/>
    <property type="project" value="InterPro"/>
</dbReference>
<evidence type="ECO:0000256" key="13">
    <source>
        <dbReference type="ARBA" id="ARBA00023237"/>
    </source>
</evidence>
<protein>
    <submittedName>
        <fullName evidence="20">Outer-membrane receptor for ferric coprogen and ferric-rhodotorulic acid</fullName>
    </submittedName>
</protein>
<keyword evidence="12 20" id="KW-0675">Receptor</keyword>
<dbReference type="InterPro" id="IPR010105">
    <property type="entry name" value="TonB_sidphr_rcpt"/>
</dbReference>
<keyword evidence="13 14" id="KW-0998">Cell outer membrane</keyword>
<dbReference type="InterPro" id="IPR036942">
    <property type="entry name" value="Beta-barrel_TonB_sf"/>
</dbReference>
<keyword evidence="8" id="KW-0408">Iron</keyword>
<evidence type="ECO:0000256" key="7">
    <source>
        <dbReference type="ARBA" id="ARBA00022729"/>
    </source>
</evidence>
<keyword evidence="11 14" id="KW-0472">Membrane</keyword>
<feature type="signal peptide" evidence="17">
    <location>
        <begin position="1"/>
        <end position="25"/>
    </location>
</feature>
<dbReference type="PANTHER" id="PTHR32552">
    <property type="entry name" value="FERRICHROME IRON RECEPTOR-RELATED"/>
    <property type="match status" value="1"/>
</dbReference>
<dbReference type="Gene3D" id="2.40.170.20">
    <property type="entry name" value="TonB-dependent receptor, beta-barrel domain"/>
    <property type="match status" value="1"/>
</dbReference>
<dbReference type="PROSITE" id="PS01156">
    <property type="entry name" value="TONB_DEPENDENT_REC_2"/>
    <property type="match status" value="1"/>
</dbReference>
<keyword evidence="10 16" id="KW-0798">TonB box</keyword>
<comment type="subcellular location">
    <subcellularLocation>
        <location evidence="1 14">Cell outer membrane</location>
        <topology evidence="1 14">Multi-pass membrane protein</topology>
    </subcellularLocation>
</comment>
<dbReference type="PANTHER" id="PTHR32552:SF74">
    <property type="entry name" value="HYDROXAMATE SIDEROPHORE RECEPTOR FHUE"/>
    <property type="match status" value="1"/>
</dbReference>
<evidence type="ECO:0000256" key="16">
    <source>
        <dbReference type="RuleBase" id="RU003357"/>
    </source>
</evidence>
<evidence type="ECO:0000313" key="20">
    <source>
        <dbReference type="EMBL" id="SNS60229.1"/>
    </source>
</evidence>
<dbReference type="Proteomes" id="UP000198339">
    <property type="component" value="Unassembled WGS sequence"/>
</dbReference>
<keyword evidence="9" id="KW-0406">Ion transport</keyword>
<evidence type="ECO:0000256" key="8">
    <source>
        <dbReference type="ARBA" id="ARBA00023004"/>
    </source>
</evidence>
<dbReference type="InterPro" id="IPR037066">
    <property type="entry name" value="Plug_dom_sf"/>
</dbReference>
<evidence type="ECO:0000256" key="11">
    <source>
        <dbReference type="ARBA" id="ARBA00023136"/>
    </source>
</evidence>
<dbReference type="InterPro" id="IPR012910">
    <property type="entry name" value="Plug_dom"/>
</dbReference>
<evidence type="ECO:0000256" key="5">
    <source>
        <dbReference type="ARBA" id="ARBA00022496"/>
    </source>
</evidence>
<comment type="similarity">
    <text evidence="2 14 16">Belongs to the TonB-dependent receptor family.</text>
</comment>
<dbReference type="Pfam" id="PF00593">
    <property type="entry name" value="TonB_dep_Rec_b-barrel"/>
    <property type="match status" value="1"/>
</dbReference>
<evidence type="ECO:0000256" key="10">
    <source>
        <dbReference type="ARBA" id="ARBA00023077"/>
    </source>
</evidence>
<feature type="chain" id="PRO_5012873323" evidence="17">
    <location>
        <begin position="26"/>
        <end position="725"/>
    </location>
</feature>
<keyword evidence="7 17" id="KW-0732">Signal</keyword>
<dbReference type="RefSeq" id="WP_089215007.1">
    <property type="nucleotide sequence ID" value="NZ_FZPA01000002.1"/>
</dbReference>
<evidence type="ECO:0000256" key="15">
    <source>
        <dbReference type="PROSITE-ProRule" id="PRU10144"/>
    </source>
</evidence>
<dbReference type="NCBIfam" id="TIGR01783">
    <property type="entry name" value="TonB-siderophor"/>
    <property type="match status" value="1"/>
</dbReference>
<keyword evidence="4 14" id="KW-1134">Transmembrane beta strand</keyword>
<evidence type="ECO:0000259" key="18">
    <source>
        <dbReference type="Pfam" id="PF00593"/>
    </source>
</evidence>
<dbReference type="InterPro" id="IPR039426">
    <property type="entry name" value="TonB-dep_rcpt-like"/>
</dbReference>
<feature type="domain" description="TonB-dependent receptor-like beta-barrel" evidence="18">
    <location>
        <begin position="241"/>
        <end position="694"/>
    </location>
</feature>
<dbReference type="InterPro" id="IPR000531">
    <property type="entry name" value="Beta-barrel_TonB"/>
</dbReference>
<evidence type="ECO:0000256" key="12">
    <source>
        <dbReference type="ARBA" id="ARBA00023170"/>
    </source>
</evidence>
<evidence type="ECO:0000259" key="19">
    <source>
        <dbReference type="Pfam" id="PF07715"/>
    </source>
</evidence>
<feature type="short sequence motif" description="TonB C-terminal box" evidence="15">
    <location>
        <begin position="708"/>
        <end position="725"/>
    </location>
</feature>
<keyword evidence="3 14" id="KW-0813">Transport</keyword>
<evidence type="ECO:0000256" key="4">
    <source>
        <dbReference type="ARBA" id="ARBA00022452"/>
    </source>
</evidence>
<keyword evidence="5" id="KW-0410">Iron transport</keyword>
<dbReference type="FunFam" id="2.170.130.10:FF:000010">
    <property type="entry name" value="Ferripyoverdine receptor"/>
    <property type="match status" value="1"/>
</dbReference>
<proteinExistence type="inferred from homology"/>
<dbReference type="OrthoDB" id="9760333at2"/>